<dbReference type="Pfam" id="PF00135">
    <property type="entry name" value="COesterase"/>
    <property type="match status" value="1"/>
</dbReference>
<dbReference type="Proteomes" id="UP000054270">
    <property type="component" value="Unassembled WGS sequence"/>
</dbReference>
<dbReference type="AlphaFoldDB" id="A0A0D2NIK8"/>
<dbReference type="SUPFAM" id="SSF53474">
    <property type="entry name" value="alpha/beta-Hydrolases"/>
    <property type="match status" value="1"/>
</dbReference>
<feature type="compositionally biased region" description="Basic residues" evidence="1">
    <location>
        <begin position="382"/>
        <end position="395"/>
    </location>
</feature>
<dbReference type="InterPro" id="IPR029058">
    <property type="entry name" value="AB_hydrolase_fold"/>
</dbReference>
<gene>
    <name evidence="3" type="ORF">HYPSUDRAFT_69654</name>
</gene>
<feature type="domain" description="Carboxylesterase type B" evidence="2">
    <location>
        <begin position="29"/>
        <end position="260"/>
    </location>
</feature>
<dbReference type="PANTHER" id="PTHR43142">
    <property type="entry name" value="CARBOXYLIC ESTER HYDROLASE"/>
    <property type="match status" value="1"/>
</dbReference>
<dbReference type="OrthoDB" id="3200163at2759"/>
<dbReference type="PANTHER" id="PTHR43142:SF5">
    <property type="entry name" value="CARBOXYLIC ESTER HYDROLASE"/>
    <property type="match status" value="1"/>
</dbReference>
<feature type="compositionally biased region" description="Low complexity" evidence="1">
    <location>
        <begin position="347"/>
        <end position="363"/>
    </location>
</feature>
<evidence type="ECO:0000259" key="2">
    <source>
        <dbReference type="Pfam" id="PF00135"/>
    </source>
</evidence>
<dbReference type="EMBL" id="KN817585">
    <property type="protein sequence ID" value="KJA18729.1"/>
    <property type="molecule type" value="Genomic_DNA"/>
</dbReference>
<reference evidence="4" key="1">
    <citation type="submission" date="2014-04" db="EMBL/GenBank/DDBJ databases">
        <title>Evolutionary Origins and Diversification of the Mycorrhizal Mutualists.</title>
        <authorList>
            <consortium name="DOE Joint Genome Institute"/>
            <consortium name="Mycorrhizal Genomics Consortium"/>
            <person name="Kohler A."/>
            <person name="Kuo A."/>
            <person name="Nagy L.G."/>
            <person name="Floudas D."/>
            <person name="Copeland A."/>
            <person name="Barry K.W."/>
            <person name="Cichocki N."/>
            <person name="Veneault-Fourrey C."/>
            <person name="LaButti K."/>
            <person name="Lindquist E.A."/>
            <person name="Lipzen A."/>
            <person name="Lundell T."/>
            <person name="Morin E."/>
            <person name="Murat C."/>
            <person name="Riley R."/>
            <person name="Ohm R."/>
            <person name="Sun H."/>
            <person name="Tunlid A."/>
            <person name="Henrissat B."/>
            <person name="Grigoriev I.V."/>
            <person name="Hibbett D.S."/>
            <person name="Martin F."/>
        </authorList>
    </citation>
    <scope>NUCLEOTIDE SEQUENCE [LARGE SCALE GENOMIC DNA]</scope>
    <source>
        <strain evidence="4">FD-334 SS-4</strain>
    </source>
</reference>
<dbReference type="ESTHER" id="9agar-a0a0d2nik8">
    <property type="family name" value="Fungal_carboxylesterase_lipase"/>
</dbReference>
<feature type="compositionally biased region" description="Polar residues" evidence="1">
    <location>
        <begin position="365"/>
        <end position="376"/>
    </location>
</feature>
<dbReference type="Gene3D" id="3.40.50.1820">
    <property type="entry name" value="alpha/beta hydrolase"/>
    <property type="match status" value="2"/>
</dbReference>
<evidence type="ECO:0000313" key="4">
    <source>
        <dbReference type="Proteomes" id="UP000054270"/>
    </source>
</evidence>
<protein>
    <recommendedName>
        <fullName evidence="2">Carboxylesterase type B domain-containing protein</fullName>
    </recommendedName>
</protein>
<dbReference type="InterPro" id="IPR002018">
    <property type="entry name" value="CarbesteraseB"/>
</dbReference>
<organism evidence="3 4">
    <name type="scientific">Hypholoma sublateritium (strain FD-334 SS-4)</name>
    <dbReference type="NCBI Taxonomy" id="945553"/>
    <lineage>
        <taxon>Eukaryota</taxon>
        <taxon>Fungi</taxon>
        <taxon>Dikarya</taxon>
        <taxon>Basidiomycota</taxon>
        <taxon>Agaricomycotina</taxon>
        <taxon>Agaricomycetes</taxon>
        <taxon>Agaricomycetidae</taxon>
        <taxon>Agaricales</taxon>
        <taxon>Agaricineae</taxon>
        <taxon>Strophariaceae</taxon>
        <taxon>Hypholoma</taxon>
    </lineage>
</organism>
<accession>A0A0D2NIK8</accession>
<proteinExistence type="predicted"/>
<feature type="region of interest" description="Disordered" evidence="1">
    <location>
        <begin position="332"/>
        <end position="403"/>
    </location>
</feature>
<sequence length="700" mass="77057">MPVPEPTTNASLVRLHHLGLGTTFCGVEHHLSTPAAPIHQYRGIKYAAFPARFRQSKVFNEYPSVTFATMHGPICPQKRNIKLSEETFFGITPNLSAGTELQQDEFECLNLNITCPGGLTPNSRVPVMLWIHGGGDRGSGSEWYFDGGALVRKSIECNKPVIVVTFNFRLGLLGFATNSLIREDNRTAGEKGTGNYGLRDQRSAMEWIRRYIMEFGGDPANVTLFGSGSGAADIVLHLLSRANEEQTPLFHRSVIQSAIFEPILPDVGSATWTLSRVMSALKITTIDKFREIEVEKLVGLGQNLRAVDDGVFLSDGWEKYFHFEAAANSHAKHAHQHHKSIVERPSRSAASPLSASPHLRPPLIQTLSNRSISRSRNVGAKSRSRSARPPPHHPSRPILCADPSRQPLIIGDNSSDGTMWSRQISLWTAASVVRRLKAICQNLSKASGLLRAYDISSSTQAEEIIDRVTELVGDSRVAWPTHCFAEAARKERGGRNVWRYVFDQEGPSRGVPHHAADIMYLFDTVPLPESAFACADFDTDTFSDEEEDGSLVTSLNGTVPTPPPVDVALGAHIGAVSDMTATAIIEKCAALQDDDGMRTASPSTDDEWLTANVDVYTYARVRDALQERWLAFAHGEAPWREDRVFVFGPEGETGERSDAIFAGRRRRHMWREVLEPLGAHLVQKCGVELSRGPALGADRG</sequence>
<keyword evidence="4" id="KW-1185">Reference proteome</keyword>
<evidence type="ECO:0000256" key="1">
    <source>
        <dbReference type="SAM" id="MobiDB-lite"/>
    </source>
</evidence>
<evidence type="ECO:0000313" key="3">
    <source>
        <dbReference type="EMBL" id="KJA18729.1"/>
    </source>
</evidence>
<dbReference type="OMA" id="WKEAFEP"/>
<dbReference type="STRING" id="945553.A0A0D2NIK8"/>
<name>A0A0D2NIK8_HYPSF</name>